<reference evidence="1" key="1">
    <citation type="submission" date="2018-11" db="EMBL/GenBank/DDBJ databases">
        <title>The sequence and de novo assembly of Larimichthys crocea genome using PacBio and Hi-C technologies.</title>
        <authorList>
            <person name="Xu P."/>
            <person name="Chen B."/>
            <person name="Zhou Z."/>
            <person name="Ke Q."/>
            <person name="Wu Y."/>
            <person name="Bai H."/>
            <person name="Pu F."/>
        </authorList>
    </citation>
    <scope>NUCLEOTIDE SEQUENCE</scope>
    <source>
        <tissue evidence="1">Muscle</tissue>
    </source>
</reference>
<proteinExistence type="predicted"/>
<evidence type="ECO:0000313" key="2">
    <source>
        <dbReference type="Proteomes" id="UP000793456"/>
    </source>
</evidence>
<accession>A0ACD3RBQ4</accession>
<dbReference type="EMBL" id="CM011681">
    <property type="protein sequence ID" value="TMS16757.1"/>
    <property type="molecule type" value="Genomic_DNA"/>
</dbReference>
<organism evidence="1 2">
    <name type="scientific">Larimichthys crocea</name>
    <name type="common">Large yellow croaker</name>
    <name type="synonym">Pseudosciaena crocea</name>
    <dbReference type="NCBI Taxonomy" id="215358"/>
    <lineage>
        <taxon>Eukaryota</taxon>
        <taxon>Metazoa</taxon>
        <taxon>Chordata</taxon>
        <taxon>Craniata</taxon>
        <taxon>Vertebrata</taxon>
        <taxon>Euteleostomi</taxon>
        <taxon>Actinopterygii</taxon>
        <taxon>Neopterygii</taxon>
        <taxon>Teleostei</taxon>
        <taxon>Neoteleostei</taxon>
        <taxon>Acanthomorphata</taxon>
        <taxon>Eupercaria</taxon>
        <taxon>Sciaenidae</taxon>
        <taxon>Larimichthys</taxon>
    </lineage>
</organism>
<name>A0ACD3RBQ4_LARCR</name>
<feature type="non-terminal residue" evidence="1">
    <location>
        <position position="1"/>
    </location>
</feature>
<keyword evidence="2" id="KW-1185">Reference proteome</keyword>
<comment type="caution">
    <text evidence="1">The sequence shown here is derived from an EMBL/GenBank/DDBJ whole genome shotgun (WGS) entry which is preliminary data.</text>
</comment>
<sequence length="278" mass="31095">ALPGGLFFPSEALEEQLYLNRLRLTSLTQMEVLPFDDNVCLREPCQNYMKCISVLRFNSSAPFISSPSILFRPIHPIAGLRCRCPVGFTGDYCETEINLCYSNPCLNGGVCARREGGYTCICREDYTGDRCEFDRQQGRCVPGVCRNGGTCRELSGGGFRCECPAGGYERPYCTVTARSFPPKSFAMFRGLRQRFHLSISLTFATLENSGLLFYNGRFNEKHDFIALEIQEGQVVKSSTQVSPFLPGGVSDGNWHTVHIHYYNKPKRSMSGEAQGPVR</sequence>
<gene>
    <name evidence="1" type="ORF">E3U43_014050</name>
</gene>
<protein>
    <submittedName>
        <fullName evidence="1">Uncharacterized protein</fullName>
    </submittedName>
</protein>
<evidence type="ECO:0000313" key="1">
    <source>
        <dbReference type="EMBL" id="TMS16757.1"/>
    </source>
</evidence>
<dbReference type="Proteomes" id="UP000793456">
    <property type="component" value="Chromosome VIII"/>
</dbReference>